<dbReference type="OrthoDB" id="892266at2"/>
<accession>A0A2D0NJM1</accession>
<gene>
    <name evidence="1" type="ORF">CRP01_00020</name>
</gene>
<evidence type="ECO:0000313" key="1">
    <source>
        <dbReference type="EMBL" id="PHN08691.1"/>
    </source>
</evidence>
<evidence type="ECO:0000313" key="2">
    <source>
        <dbReference type="Proteomes" id="UP000223913"/>
    </source>
</evidence>
<organism evidence="1 2">
    <name type="scientific">Flavilitoribacter nigricans (strain ATCC 23147 / DSM 23189 / NBRC 102662 / NCIMB 1420 / SS-2)</name>
    <name type="common">Lewinella nigricans</name>
    <dbReference type="NCBI Taxonomy" id="1122177"/>
    <lineage>
        <taxon>Bacteria</taxon>
        <taxon>Pseudomonadati</taxon>
        <taxon>Bacteroidota</taxon>
        <taxon>Saprospiria</taxon>
        <taxon>Saprospirales</taxon>
        <taxon>Lewinellaceae</taxon>
        <taxon>Flavilitoribacter</taxon>
    </lineage>
</organism>
<dbReference type="EMBL" id="PDUD01000001">
    <property type="protein sequence ID" value="PHN08691.1"/>
    <property type="molecule type" value="Genomic_DNA"/>
</dbReference>
<dbReference type="AlphaFoldDB" id="A0A2D0NJM1"/>
<dbReference type="Proteomes" id="UP000223913">
    <property type="component" value="Unassembled WGS sequence"/>
</dbReference>
<protein>
    <submittedName>
        <fullName evidence="1">Uncharacterized protein</fullName>
    </submittedName>
</protein>
<proteinExistence type="predicted"/>
<reference evidence="1 2" key="1">
    <citation type="submission" date="2017-10" db="EMBL/GenBank/DDBJ databases">
        <title>The draft genome sequence of Lewinella nigricans NBRC 102662.</title>
        <authorList>
            <person name="Wang K."/>
        </authorList>
    </citation>
    <scope>NUCLEOTIDE SEQUENCE [LARGE SCALE GENOMIC DNA]</scope>
    <source>
        <strain evidence="1 2">NBRC 102662</strain>
    </source>
</reference>
<sequence>MEGSDEKAIAIADSVMAAMGGRQNWDNTRYIHWNFFGARTLLWDKLEQKARVESHRDSSIYIVDLKNGGGMVKRNGEEQTAPDSIAMYTKRGEGMWINDSYWLVMPYKLKDSGVTLKYVGQDTTQAGKMADVLQLTFEAVGNTPNNKYLVYVDPDSHLVTQWDFFTNAGDEAPRFSTPWADYKEYGSILLSGDRGNRKLSNIAVYESVPEGAFTSLEPLKMGD</sequence>
<keyword evidence="2" id="KW-1185">Reference proteome</keyword>
<name>A0A2D0NJM1_FLAN2</name>
<comment type="caution">
    <text evidence="1">The sequence shown here is derived from an EMBL/GenBank/DDBJ whole genome shotgun (WGS) entry which is preliminary data.</text>
</comment>